<feature type="non-terminal residue" evidence="2">
    <location>
        <position position="1"/>
    </location>
</feature>
<dbReference type="STRING" id="2015173.A0A026WLR2"/>
<evidence type="ECO:0000259" key="1">
    <source>
        <dbReference type="Pfam" id="PF25597"/>
    </source>
</evidence>
<dbReference type="EMBL" id="KK107180">
    <property type="protein sequence ID" value="EZA56039.1"/>
    <property type="molecule type" value="Genomic_DNA"/>
</dbReference>
<evidence type="ECO:0000313" key="2">
    <source>
        <dbReference type="EMBL" id="EZA56039.1"/>
    </source>
</evidence>
<keyword evidence="3" id="KW-1185">Reference proteome</keyword>
<evidence type="ECO:0000313" key="3">
    <source>
        <dbReference type="Proteomes" id="UP000053097"/>
    </source>
</evidence>
<accession>A0A026WLR2</accession>
<gene>
    <name evidence="2" type="ORF">X777_04042</name>
</gene>
<organism evidence="2 3">
    <name type="scientific">Ooceraea biroi</name>
    <name type="common">Clonal raider ant</name>
    <name type="synonym">Cerapachys biroi</name>
    <dbReference type="NCBI Taxonomy" id="2015173"/>
    <lineage>
        <taxon>Eukaryota</taxon>
        <taxon>Metazoa</taxon>
        <taxon>Ecdysozoa</taxon>
        <taxon>Arthropoda</taxon>
        <taxon>Hexapoda</taxon>
        <taxon>Insecta</taxon>
        <taxon>Pterygota</taxon>
        <taxon>Neoptera</taxon>
        <taxon>Endopterygota</taxon>
        <taxon>Hymenoptera</taxon>
        <taxon>Apocrita</taxon>
        <taxon>Aculeata</taxon>
        <taxon>Formicoidea</taxon>
        <taxon>Formicidae</taxon>
        <taxon>Dorylinae</taxon>
        <taxon>Ooceraea</taxon>
    </lineage>
</organism>
<dbReference type="PANTHER" id="PTHR42648">
    <property type="entry name" value="TRANSPOSASE, PUTATIVE-RELATED"/>
    <property type="match status" value="1"/>
</dbReference>
<reference evidence="2 3" key="1">
    <citation type="journal article" date="2014" name="Curr. Biol.">
        <title>The genome of the clonal raider ant Cerapachys biroi.</title>
        <authorList>
            <person name="Oxley P.R."/>
            <person name="Ji L."/>
            <person name="Fetter-Pruneda I."/>
            <person name="McKenzie S.K."/>
            <person name="Li C."/>
            <person name="Hu H."/>
            <person name="Zhang G."/>
            <person name="Kronauer D.J."/>
        </authorList>
    </citation>
    <scope>NUCLEOTIDE SEQUENCE [LARGE SCALE GENOMIC DNA]</scope>
</reference>
<dbReference type="OMA" id="SARCMMI"/>
<dbReference type="InterPro" id="IPR039537">
    <property type="entry name" value="Retrotran_Ty1/copia-like"/>
</dbReference>
<proteinExistence type="predicted"/>
<feature type="non-terminal residue" evidence="2">
    <location>
        <position position="125"/>
    </location>
</feature>
<dbReference type="AlphaFoldDB" id="A0A026WLR2"/>
<sequence length="125" mass="14170">VESARCMMIQSGLAPSFWAEAVSTANYNRNRCITKSLESGTPFEKWTGRRPSVAHLRTFGCKVYILDKSPSKGKFEARGREGIFIGYLEVSKAYGVWIPKDRKVHVSRDIKFFDAFDKKVASEDI</sequence>
<protein>
    <submittedName>
        <fullName evidence="2">Copia protein</fullName>
    </submittedName>
</protein>
<name>A0A026WLR2_OOCBI</name>
<dbReference type="Pfam" id="PF25597">
    <property type="entry name" value="SH3_retrovirus"/>
    <property type="match status" value="1"/>
</dbReference>
<dbReference type="InterPro" id="IPR057670">
    <property type="entry name" value="SH3_retrovirus"/>
</dbReference>
<feature type="domain" description="Retroviral polymerase SH3-like" evidence="1">
    <location>
        <begin position="61"/>
        <end position="115"/>
    </location>
</feature>
<dbReference type="PANTHER" id="PTHR42648:SF21">
    <property type="entry name" value="CYSTEINE-RICH RLK (RECEPTOR-LIKE PROTEIN KINASE) 8"/>
    <property type="match status" value="1"/>
</dbReference>
<dbReference type="Proteomes" id="UP000053097">
    <property type="component" value="Unassembled WGS sequence"/>
</dbReference>